<dbReference type="Proteomes" id="UP000199350">
    <property type="component" value="Chromosome I"/>
</dbReference>
<sequence>MPRPREDNVIYANFGARRRVSTPEEVGAPHERDTRAPNYSPAAMRLFNAAVRQTEPGRIKRGRQYAADGHVIDITARSGGFDGLVAGSQNDPFSVSIQLPRRSAADVQEALDVMARRANSVTRARTGDFDDDVLDILLAPDPTAIRFQCTCPDSAPVCKHCVAVADKAAELITASPEVLFSLRNLSLNTFEQGVRNRAAAVAKENSEAGSKYFWAGRELPDVPQPKVAPMIEDSDIDLLHRAMQTVSFTNIDQLRAVADIEDLYDELTRQ</sequence>
<feature type="domain" description="SWIM-type" evidence="2">
    <location>
        <begin position="134"/>
        <end position="169"/>
    </location>
</feature>
<dbReference type="InterPro" id="IPR007527">
    <property type="entry name" value="Znf_SWIM"/>
</dbReference>
<keyword evidence="1" id="KW-0863">Zinc-finger</keyword>
<keyword evidence="1" id="KW-0862">Zinc</keyword>
<dbReference type="STRING" id="38302.SAMN04488535_0315"/>
<dbReference type="PANTHER" id="PTHR38133:SF1">
    <property type="entry name" value="SLR1429 PROTEIN"/>
    <property type="match status" value="1"/>
</dbReference>
<dbReference type="PANTHER" id="PTHR38133">
    <property type="entry name" value="SLR1429 PROTEIN"/>
    <property type="match status" value="1"/>
</dbReference>
<dbReference type="EMBL" id="LT629700">
    <property type="protein sequence ID" value="SDL65680.1"/>
    <property type="molecule type" value="Genomic_DNA"/>
</dbReference>
<proteinExistence type="predicted"/>
<keyword evidence="4" id="KW-1185">Reference proteome</keyword>
<dbReference type="GO" id="GO:0008270">
    <property type="term" value="F:zinc ion binding"/>
    <property type="evidence" value="ECO:0007669"/>
    <property type="project" value="UniProtKB-KW"/>
</dbReference>
<dbReference type="PROSITE" id="PS50966">
    <property type="entry name" value="ZF_SWIM"/>
    <property type="match status" value="1"/>
</dbReference>
<keyword evidence="1" id="KW-0479">Metal-binding</keyword>
<dbReference type="OrthoDB" id="188274at2"/>
<reference evidence="4" key="1">
    <citation type="submission" date="2016-10" db="EMBL/GenBank/DDBJ databases">
        <authorList>
            <person name="Varghese N."/>
            <person name="Submissions S."/>
        </authorList>
    </citation>
    <scope>NUCLEOTIDE SEQUENCE [LARGE SCALE GENOMIC DNA]</scope>
    <source>
        <strain evidence="4">DSM 20632</strain>
    </source>
</reference>
<dbReference type="RefSeq" id="WP_092147880.1">
    <property type="nucleotide sequence ID" value="NZ_LT629700.1"/>
</dbReference>
<gene>
    <name evidence="3" type="ORF">SAMN04488535_0315</name>
</gene>
<name>A0A1G9LUI4_9CORY</name>
<dbReference type="AlphaFoldDB" id="A0A1G9LUI4"/>
<protein>
    <submittedName>
        <fullName evidence="3">Uncharacterized conserved protein, contains Zn finger domain</fullName>
    </submittedName>
</protein>
<evidence type="ECO:0000313" key="3">
    <source>
        <dbReference type="EMBL" id="SDL65680.1"/>
    </source>
</evidence>
<organism evidence="3 4">
    <name type="scientific">Corynebacterium mycetoides</name>
    <dbReference type="NCBI Taxonomy" id="38302"/>
    <lineage>
        <taxon>Bacteria</taxon>
        <taxon>Bacillati</taxon>
        <taxon>Actinomycetota</taxon>
        <taxon>Actinomycetes</taxon>
        <taxon>Mycobacteriales</taxon>
        <taxon>Corynebacteriaceae</taxon>
        <taxon>Corynebacterium</taxon>
    </lineage>
</organism>
<evidence type="ECO:0000259" key="2">
    <source>
        <dbReference type="PROSITE" id="PS50966"/>
    </source>
</evidence>
<accession>A0A1G9LUI4</accession>
<evidence type="ECO:0000256" key="1">
    <source>
        <dbReference type="PROSITE-ProRule" id="PRU00325"/>
    </source>
</evidence>
<evidence type="ECO:0000313" key="4">
    <source>
        <dbReference type="Proteomes" id="UP000199350"/>
    </source>
</evidence>